<dbReference type="Pfam" id="PF02798">
    <property type="entry name" value="GST_N"/>
    <property type="match status" value="1"/>
</dbReference>
<dbReference type="Proteomes" id="UP000295793">
    <property type="component" value="Unassembled WGS sequence"/>
</dbReference>
<dbReference type="Gene3D" id="1.20.1050.10">
    <property type="match status" value="1"/>
</dbReference>
<dbReference type="SFLD" id="SFLDG01150">
    <property type="entry name" value="Main.1:_Beta-like"/>
    <property type="match status" value="1"/>
</dbReference>
<dbReference type="SFLD" id="SFLDS00019">
    <property type="entry name" value="Glutathione_Transferase_(cytos"/>
    <property type="match status" value="1"/>
</dbReference>
<dbReference type="PANTHER" id="PTHR44051:SF8">
    <property type="entry name" value="GLUTATHIONE S-TRANSFERASE GSTA"/>
    <property type="match status" value="1"/>
</dbReference>
<dbReference type="Gene3D" id="3.40.30.10">
    <property type="entry name" value="Glutaredoxin"/>
    <property type="match status" value="1"/>
</dbReference>
<feature type="domain" description="GST N-terminal" evidence="1">
    <location>
        <begin position="1"/>
        <end position="81"/>
    </location>
</feature>
<feature type="domain" description="GST C-terminal" evidence="2">
    <location>
        <begin position="88"/>
        <end position="207"/>
    </location>
</feature>
<dbReference type="InterPro" id="IPR010987">
    <property type="entry name" value="Glutathione-S-Trfase_C-like"/>
</dbReference>
<dbReference type="PANTHER" id="PTHR44051">
    <property type="entry name" value="GLUTATHIONE S-TRANSFERASE-RELATED"/>
    <property type="match status" value="1"/>
</dbReference>
<proteinExistence type="predicted"/>
<evidence type="ECO:0000313" key="4">
    <source>
        <dbReference type="Proteomes" id="UP000295793"/>
    </source>
</evidence>
<dbReference type="AlphaFoldDB" id="A0A4R3HX11"/>
<evidence type="ECO:0000259" key="2">
    <source>
        <dbReference type="PROSITE" id="PS50405"/>
    </source>
</evidence>
<sequence length="207" mass="23412">MSLTLYYSPGACSGITINAIKELGLDCEFIRVDLSSGEHKTERYLSINPHGKVPALVADGKLLTENPAILIYLNSLVEGSKLIPETDDAFQRSLYYSDLMWCSSTVHPSVRHVCVPAYYTVAEDKDDVVARGKIALTVHLQAIEKRLQESDWWYGEQWAIVDTYLHWCYSRAQRGGFPLDDYPAILAHKERIEAMPSYQRRAQIEAA</sequence>
<dbReference type="EMBL" id="SLZR01000018">
    <property type="protein sequence ID" value="TCS37688.1"/>
    <property type="molecule type" value="Genomic_DNA"/>
</dbReference>
<dbReference type="SUPFAM" id="SSF47616">
    <property type="entry name" value="GST C-terminal domain-like"/>
    <property type="match status" value="1"/>
</dbReference>
<dbReference type="InterPro" id="IPR004045">
    <property type="entry name" value="Glutathione_S-Trfase_N"/>
</dbReference>
<dbReference type="InterPro" id="IPR036282">
    <property type="entry name" value="Glutathione-S-Trfase_C_sf"/>
</dbReference>
<dbReference type="PROSITE" id="PS50404">
    <property type="entry name" value="GST_NTER"/>
    <property type="match status" value="1"/>
</dbReference>
<dbReference type="InterPro" id="IPR040079">
    <property type="entry name" value="Glutathione_S-Trfase"/>
</dbReference>
<organism evidence="3 4">
    <name type="scientific">Reinekea marinisedimentorum</name>
    <dbReference type="NCBI Taxonomy" id="230495"/>
    <lineage>
        <taxon>Bacteria</taxon>
        <taxon>Pseudomonadati</taxon>
        <taxon>Pseudomonadota</taxon>
        <taxon>Gammaproteobacteria</taxon>
        <taxon>Oceanospirillales</taxon>
        <taxon>Saccharospirillaceae</taxon>
        <taxon>Reinekea</taxon>
    </lineage>
</organism>
<dbReference type="GO" id="GO:0016740">
    <property type="term" value="F:transferase activity"/>
    <property type="evidence" value="ECO:0007669"/>
    <property type="project" value="UniProtKB-KW"/>
</dbReference>
<name>A0A4R3HX11_9GAMM</name>
<gene>
    <name evidence="3" type="ORF">BCF53_11848</name>
</gene>
<dbReference type="CDD" id="cd03057">
    <property type="entry name" value="GST_N_Beta"/>
    <property type="match status" value="1"/>
</dbReference>
<dbReference type="SUPFAM" id="SSF52833">
    <property type="entry name" value="Thioredoxin-like"/>
    <property type="match status" value="1"/>
</dbReference>
<comment type="caution">
    <text evidence="3">The sequence shown here is derived from an EMBL/GenBank/DDBJ whole genome shotgun (WGS) entry which is preliminary data.</text>
</comment>
<protein>
    <submittedName>
        <fullName evidence="3">Glutathione S-transferase</fullName>
    </submittedName>
</protein>
<keyword evidence="4" id="KW-1185">Reference proteome</keyword>
<dbReference type="PROSITE" id="PS50405">
    <property type="entry name" value="GST_CTER"/>
    <property type="match status" value="1"/>
</dbReference>
<evidence type="ECO:0000259" key="1">
    <source>
        <dbReference type="PROSITE" id="PS50404"/>
    </source>
</evidence>
<evidence type="ECO:0000313" key="3">
    <source>
        <dbReference type="EMBL" id="TCS37688.1"/>
    </source>
</evidence>
<accession>A0A4R3HX11</accession>
<keyword evidence="3" id="KW-0808">Transferase</keyword>
<dbReference type="InterPro" id="IPR036249">
    <property type="entry name" value="Thioredoxin-like_sf"/>
</dbReference>
<dbReference type="RefSeq" id="WP_165901951.1">
    <property type="nucleotide sequence ID" value="NZ_SLZR01000018.1"/>
</dbReference>
<dbReference type="SFLD" id="SFLDG00358">
    <property type="entry name" value="Main_(cytGST)"/>
    <property type="match status" value="1"/>
</dbReference>
<reference evidence="3 4" key="1">
    <citation type="submission" date="2019-03" db="EMBL/GenBank/DDBJ databases">
        <title>Genomic Encyclopedia of Archaeal and Bacterial Type Strains, Phase II (KMG-II): from individual species to whole genera.</title>
        <authorList>
            <person name="Goeker M."/>
        </authorList>
    </citation>
    <scope>NUCLEOTIDE SEQUENCE [LARGE SCALE GENOMIC DNA]</scope>
    <source>
        <strain evidence="3 4">DSM 15388</strain>
    </source>
</reference>